<dbReference type="EMBL" id="RSCD01000017">
    <property type="protein sequence ID" value="RSH87470.1"/>
    <property type="molecule type" value="Genomic_DNA"/>
</dbReference>
<dbReference type="AlphaFoldDB" id="A0A427Y8L6"/>
<evidence type="ECO:0000313" key="3">
    <source>
        <dbReference type="EMBL" id="RSH87470.1"/>
    </source>
</evidence>
<feature type="domain" description="PIN" evidence="2">
    <location>
        <begin position="12"/>
        <end position="71"/>
    </location>
</feature>
<reference evidence="3 4" key="1">
    <citation type="submission" date="2018-11" db="EMBL/GenBank/DDBJ databases">
        <title>Genome sequence of Saitozyma podzolica DSM 27192.</title>
        <authorList>
            <person name="Aliyu H."/>
            <person name="Gorte O."/>
            <person name="Ochsenreither K."/>
        </authorList>
    </citation>
    <scope>NUCLEOTIDE SEQUENCE [LARGE SCALE GENOMIC DNA]</scope>
    <source>
        <strain evidence="3 4">DSM 27192</strain>
    </source>
</reference>
<feature type="region of interest" description="Disordered" evidence="1">
    <location>
        <begin position="108"/>
        <end position="130"/>
    </location>
</feature>
<evidence type="ECO:0000259" key="2">
    <source>
        <dbReference type="Pfam" id="PF13638"/>
    </source>
</evidence>
<evidence type="ECO:0000313" key="4">
    <source>
        <dbReference type="Proteomes" id="UP000279259"/>
    </source>
</evidence>
<accession>A0A427Y8L6</accession>
<comment type="caution">
    <text evidence="3">The sequence shown here is derived from an EMBL/GenBank/DDBJ whole genome shotgun (WGS) entry which is preliminary data.</text>
</comment>
<keyword evidence="4" id="KW-1185">Reference proteome</keyword>
<dbReference type="Pfam" id="PF13638">
    <property type="entry name" value="PIN_4"/>
    <property type="match status" value="1"/>
</dbReference>
<dbReference type="OrthoDB" id="2017974at2759"/>
<gene>
    <name evidence="3" type="ORF">EHS25_003380</name>
</gene>
<sequence>MRPARDPAVTAALRCQRWSERLDRAISKPDDRVLDCCLFFRSREGVRSVTLWTADRNLALLAESNDVRTISRPTELQHALHALRRLDLDSEDQFWERLERVCVSGVSRRAGGPDDNSAARTEPALEDLNDDGMELDHDLLTDNGMTHRDAHDAALSDAFLQSEQTPLSRSPQPGEVAEALEELGSLWVVLGVSCHPDEFARVASEVRALS</sequence>
<evidence type="ECO:0000256" key="1">
    <source>
        <dbReference type="SAM" id="MobiDB-lite"/>
    </source>
</evidence>
<dbReference type="Gene3D" id="3.40.50.1010">
    <property type="entry name" value="5'-nuclease"/>
    <property type="match status" value="1"/>
</dbReference>
<dbReference type="STRING" id="1890683.A0A427Y8L6"/>
<proteinExistence type="predicted"/>
<dbReference type="InterPro" id="IPR002716">
    <property type="entry name" value="PIN_dom"/>
</dbReference>
<organism evidence="3 4">
    <name type="scientific">Saitozyma podzolica</name>
    <dbReference type="NCBI Taxonomy" id="1890683"/>
    <lineage>
        <taxon>Eukaryota</taxon>
        <taxon>Fungi</taxon>
        <taxon>Dikarya</taxon>
        <taxon>Basidiomycota</taxon>
        <taxon>Agaricomycotina</taxon>
        <taxon>Tremellomycetes</taxon>
        <taxon>Tremellales</taxon>
        <taxon>Trimorphomycetaceae</taxon>
        <taxon>Saitozyma</taxon>
    </lineage>
</organism>
<protein>
    <recommendedName>
        <fullName evidence="2">PIN domain-containing protein</fullName>
    </recommendedName>
</protein>
<dbReference type="Proteomes" id="UP000279259">
    <property type="component" value="Unassembled WGS sequence"/>
</dbReference>
<name>A0A427Y8L6_9TREE</name>